<dbReference type="EMBL" id="JARBDR010000328">
    <property type="protein sequence ID" value="KAJ8316200.1"/>
    <property type="molecule type" value="Genomic_DNA"/>
</dbReference>
<feature type="domain" description="DZIP3-like HEPN" evidence="1">
    <location>
        <begin position="95"/>
        <end position="235"/>
    </location>
</feature>
<dbReference type="InterPro" id="IPR041249">
    <property type="entry name" value="HEPN_DZIP3"/>
</dbReference>
<proteinExistence type="predicted"/>
<reference evidence="2 3" key="1">
    <citation type="submission" date="2022-12" db="EMBL/GenBank/DDBJ databases">
        <title>Chromosome-level genome of Tegillarca granosa.</title>
        <authorList>
            <person name="Kim J."/>
        </authorList>
    </citation>
    <scope>NUCLEOTIDE SEQUENCE [LARGE SCALE GENOMIC DNA]</scope>
    <source>
        <strain evidence="2">Teg-2019</strain>
        <tissue evidence="2">Adductor muscle</tissue>
    </source>
</reference>
<comment type="caution">
    <text evidence="2">The sequence shown here is derived from an EMBL/GenBank/DDBJ whole genome shotgun (WGS) entry which is preliminary data.</text>
</comment>
<accession>A0ABQ9FKJ7</accession>
<dbReference type="Proteomes" id="UP001217089">
    <property type="component" value="Unassembled WGS sequence"/>
</dbReference>
<dbReference type="Pfam" id="PF18738">
    <property type="entry name" value="HEPN_DZIP3"/>
    <property type="match status" value="1"/>
</dbReference>
<gene>
    <name evidence="2" type="ORF">KUTeg_006214</name>
</gene>
<organism evidence="2 3">
    <name type="scientific">Tegillarca granosa</name>
    <name type="common">Malaysian cockle</name>
    <name type="synonym">Anadara granosa</name>
    <dbReference type="NCBI Taxonomy" id="220873"/>
    <lineage>
        <taxon>Eukaryota</taxon>
        <taxon>Metazoa</taxon>
        <taxon>Spiralia</taxon>
        <taxon>Lophotrochozoa</taxon>
        <taxon>Mollusca</taxon>
        <taxon>Bivalvia</taxon>
        <taxon>Autobranchia</taxon>
        <taxon>Pteriomorphia</taxon>
        <taxon>Arcoida</taxon>
        <taxon>Arcoidea</taxon>
        <taxon>Arcidae</taxon>
        <taxon>Tegillarca</taxon>
    </lineage>
</organism>
<sequence>MSDESLCSISVQTIIVNQTNLLLEEQQKPLGFIQVRKKAFPIQFIIPTLLSNVEKLASTMETDGKMNFYRMVYLTFEIVPRAVKYKFDQLIPFGDLKQKLREKQEALQKLKNKGVFTPDQWKILYPKKGIVKSTDFDTTLMLLLLRTIGVISRPVNGWYTFPNKTDCSASADLIRILLIRNRVAYCTGSCISKRDFNGIWEELTKAIIRIGGLNSTDEIKAISKIPLDQLIEKHYKEFEELKSKDTIQKNTLVRVVS</sequence>
<evidence type="ECO:0000313" key="2">
    <source>
        <dbReference type="EMBL" id="KAJ8316200.1"/>
    </source>
</evidence>
<name>A0ABQ9FKJ7_TEGGR</name>
<protein>
    <recommendedName>
        <fullName evidence="1">DZIP3-like HEPN domain-containing protein</fullName>
    </recommendedName>
</protein>
<evidence type="ECO:0000313" key="3">
    <source>
        <dbReference type="Proteomes" id="UP001217089"/>
    </source>
</evidence>
<keyword evidence="3" id="KW-1185">Reference proteome</keyword>
<evidence type="ECO:0000259" key="1">
    <source>
        <dbReference type="Pfam" id="PF18738"/>
    </source>
</evidence>